<dbReference type="Pfam" id="PF00005">
    <property type="entry name" value="ABC_tran"/>
    <property type="match status" value="1"/>
</dbReference>
<keyword evidence="5" id="KW-0547">Nucleotide-binding</keyword>
<evidence type="ECO:0000313" key="10">
    <source>
        <dbReference type="Proteomes" id="UP000427906"/>
    </source>
</evidence>
<keyword evidence="4" id="KW-1003">Cell membrane</keyword>
<evidence type="ECO:0000256" key="2">
    <source>
        <dbReference type="ARBA" id="ARBA00005417"/>
    </source>
</evidence>
<comment type="similarity">
    <text evidence="2">Belongs to the ABC transporter superfamily.</text>
</comment>
<dbReference type="InterPro" id="IPR003439">
    <property type="entry name" value="ABC_transporter-like_ATP-bd"/>
</dbReference>
<evidence type="ECO:0000256" key="7">
    <source>
        <dbReference type="ARBA" id="ARBA00023136"/>
    </source>
</evidence>
<dbReference type="GO" id="GO:0015833">
    <property type="term" value="P:peptide transport"/>
    <property type="evidence" value="ECO:0007669"/>
    <property type="project" value="InterPro"/>
</dbReference>
<keyword evidence="6 9" id="KW-0067">ATP-binding</keyword>
<gene>
    <name evidence="9" type="ORF">DSCA_59820</name>
</gene>
<keyword evidence="10" id="KW-1185">Reference proteome</keyword>
<keyword evidence="7" id="KW-0472">Membrane</keyword>
<dbReference type="GO" id="GO:0005524">
    <property type="term" value="F:ATP binding"/>
    <property type="evidence" value="ECO:0007669"/>
    <property type="project" value="UniProtKB-KW"/>
</dbReference>
<dbReference type="KEGG" id="dalk:DSCA_59820"/>
<dbReference type="GO" id="GO:0005886">
    <property type="term" value="C:plasma membrane"/>
    <property type="evidence" value="ECO:0007669"/>
    <property type="project" value="UniProtKB-SubCell"/>
</dbReference>
<feature type="domain" description="ABC transporter" evidence="8">
    <location>
        <begin position="6"/>
        <end position="255"/>
    </location>
</feature>
<dbReference type="FunFam" id="3.40.50.300:FF:000016">
    <property type="entry name" value="Oligopeptide ABC transporter ATP-binding component"/>
    <property type="match status" value="1"/>
</dbReference>
<evidence type="ECO:0000313" key="9">
    <source>
        <dbReference type="EMBL" id="BBO72052.1"/>
    </source>
</evidence>
<dbReference type="AlphaFoldDB" id="A0A5K7YQJ6"/>
<dbReference type="Proteomes" id="UP000427906">
    <property type="component" value="Chromosome"/>
</dbReference>
<sequence length="326" mass="35014">MTKALLEVDNLSVGYRTASGIQMAVDDVSFRVDRGGSLGLVGESGCGKTTIGMALMGLLASNATIVSGQVRFEGEDLTAVSDQRMRQIRWRRIAMIFQAAMNALNPVHRVQDQIAEAIITHEPELSSHAVAHRARSLFELVKIPADRLQGYPHQFSGGMRQRVIIAMALACNPSLIIADEPTTALDVIVQNQILNAIGTFQKEMNIGMIFISHDLAVVADVCTHIGVMHAGSLVEYGTRQEVLDCPGHPYTRMLVGSLLTLSDEPADLSGLVCPAGSNGPVAAAGCPVQAMCPSSTAACQRGQAQWVELSPTHRVRCQQAGEELFR</sequence>
<dbReference type="EMBL" id="AP021874">
    <property type="protein sequence ID" value="BBO72052.1"/>
    <property type="molecule type" value="Genomic_DNA"/>
</dbReference>
<evidence type="ECO:0000256" key="6">
    <source>
        <dbReference type="ARBA" id="ARBA00022840"/>
    </source>
</evidence>
<dbReference type="GO" id="GO:0016887">
    <property type="term" value="F:ATP hydrolysis activity"/>
    <property type="evidence" value="ECO:0007669"/>
    <property type="project" value="InterPro"/>
</dbReference>
<evidence type="ECO:0000256" key="4">
    <source>
        <dbReference type="ARBA" id="ARBA00022475"/>
    </source>
</evidence>
<dbReference type="InterPro" id="IPR050388">
    <property type="entry name" value="ABC_Ni/Peptide_Import"/>
</dbReference>
<accession>A0A5K7YQJ6</accession>
<dbReference type="InterPro" id="IPR027417">
    <property type="entry name" value="P-loop_NTPase"/>
</dbReference>
<dbReference type="PROSITE" id="PS00211">
    <property type="entry name" value="ABC_TRANSPORTER_1"/>
    <property type="match status" value="1"/>
</dbReference>
<dbReference type="PANTHER" id="PTHR43297">
    <property type="entry name" value="OLIGOPEPTIDE TRANSPORT ATP-BINDING PROTEIN APPD"/>
    <property type="match status" value="1"/>
</dbReference>
<dbReference type="PANTHER" id="PTHR43297:SF2">
    <property type="entry name" value="DIPEPTIDE TRANSPORT ATP-BINDING PROTEIN DPPD"/>
    <property type="match status" value="1"/>
</dbReference>
<name>A0A5K7YQJ6_9BACT</name>
<proteinExistence type="inferred from homology"/>
<dbReference type="NCBIfam" id="TIGR01727">
    <property type="entry name" value="oligo_HPY"/>
    <property type="match status" value="1"/>
</dbReference>
<dbReference type="PROSITE" id="PS50893">
    <property type="entry name" value="ABC_TRANSPORTER_2"/>
    <property type="match status" value="1"/>
</dbReference>
<organism evidence="9 10">
    <name type="scientific">Desulfosarcina alkanivorans</name>
    <dbReference type="NCBI Taxonomy" id="571177"/>
    <lineage>
        <taxon>Bacteria</taxon>
        <taxon>Pseudomonadati</taxon>
        <taxon>Thermodesulfobacteriota</taxon>
        <taxon>Desulfobacteria</taxon>
        <taxon>Desulfobacterales</taxon>
        <taxon>Desulfosarcinaceae</taxon>
        <taxon>Desulfosarcina</taxon>
    </lineage>
</organism>
<comment type="subcellular location">
    <subcellularLocation>
        <location evidence="1">Cell inner membrane</location>
        <topology evidence="1">Peripheral membrane protein</topology>
    </subcellularLocation>
</comment>
<dbReference type="Gene3D" id="3.40.50.300">
    <property type="entry name" value="P-loop containing nucleotide triphosphate hydrolases"/>
    <property type="match status" value="1"/>
</dbReference>
<dbReference type="InterPro" id="IPR017871">
    <property type="entry name" value="ABC_transporter-like_CS"/>
</dbReference>
<dbReference type="CDD" id="cd03257">
    <property type="entry name" value="ABC_NikE_OppD_transporters"/>
    <property type="match status" value="1"/>
</dbReference>
<evidence type="ECO:0000256" key="5">
    <source>
        <dbReference type="ARBA" id="ARBA00022741"/>
    </source>
</evidence>
<reference evidence="9 10" key="1">
    <citation type="submission" date="2019-11" db="EMBL/GenBank/DDBJ databases">
        <title>Comparative genomics of hydrocarbon-degrading Desulfosarcina strains.</title>
        <authorList>
            <person name="Watanabe M."/>
            <person name="Kojima H."/>
            <person name="Fukui M."/>
        </authorList>
    </citation>
    <scope>NUCLEOTIDE SEQUENCE [LARGE SCALE GENOMIC DNA]</scope>
    <source>
        <strain evidence="9 10">PL12</strain>
    </source>
</reference>
<dbReference type="InterPro" id="IPR003593">
    <property type="entry name" value="AAA+_ATPase"/>
</dbReference>
<evidence type="ECO:0000256" key="3">
    <source>
        <dbReference type="ARBA" id="ARBA00022448"/>
    </source>
</evidence>
<protein>
    <submittedName>
        <fullName evidence="9">ABC transporter ATP-binding protein</fullName>
    </submittedName>
</protein>
<dbReference type="Pfam" id="PF08352">
    <property type="entry name" value="oligo_HPY"/>
    <property type="match status" value="1"/>
</dbReference>
<evidence type="ECO:0000259" key="8">
    <source>
        <dbReference type="PROSITE" id="PS50893"/>
    </source>
</evidence>
<evidence type="ECO:0000256" key="1">
    <source>
        <dbReference type="ARBA" id="ARBA00004417"/>
    </source>
</evidence>
<dbReference type="InterPro" id="IPR013563">
    <property type="entry name" value="Oligopep_ABC_C"/>
</dbReference>
<keyword evidence="3" id="KW-0813">Transport</keyword>
<dbReference type="SMART" id="SM00382">
    <property type="entry name" value="AAA"/>
    <property type="match status" value="1"/>
</dbReference>
<dbReference type="RefSeq" id="WP_197904690.1">
    <property type="nucleotide sequence ID" value="NZ_AP021874.1"/>
</dbReference>
<dbReference type="SUPFAM" id="SSF52540">
    <property type="entry name" value="P-loop containing nucleoside triphosphate hydrolases"/>
    <property type="match status" value="1"/>
</dbReference>